<dbReference type="GO" id="GO:0030001">
    <property type="term" value="P:metal ion transport"/>
    <property type="evidence" value="ECO:0007669"/>
    <property type="project" value="InterPro"/>
</dbReference>
<dbReference type="GO" id="GO:0030313">
    <property type="term" value="C:cell envelope"/>
    <property type="evidence" value="ECO:0007669"/>
    <property type="project" value="UniProtKB-SubCell"/>
</dbReference>
<dbReference type="InterPro" id="IPR006129">
    <property type="entry name" value="AdhesinB"/>
</dbReference>
<dbReference type="InterPro" id="IPR006127">
    <property type="entry name" value="ZnuA-like"/>
</dbReference>
<dbReference type="KEGG" id="cwo:Cwoe_5758"/>
<dbReference type="HOGENOM" id="CLU_016838_1_1_11"/>
<dbReference type="eggNOG" id="COG0803">
    <property type="taxonomic scope" value="Bacteria"/>
</dbReference>
<dbReference type="PRINTS" id="PR00691">
    <property type="entry name" value="ADHESINB"/>
</dbReference>
<evidence type="ECO:0000256" key="4">
    <source>
        <dbReference type="ARBA" id="ARBA00022729"/>
    </source>
</evidence>
<gene>
    <name evidence="6" type="ordered locus">Cwoe_5758</name>
</gene>
<name>D3F1X8_CONWI</name>
<dbReference type="PANTHER" id="PTHR42953">
    <property type="entry name" value="HIGH-AFFINITY ZINC UPTAKE SYSTEM PROTEIN ZNUA-RELATED"/>
    <property type="match status" value="1"/>
</dbReference>
<dbReference type="GO" id="GO:0007155">
    <property type="term" value="P:cell adhesion"/>
    <property type="evidence" value="ECO:0007669"/>
    <property type="project" value="InterPro"/>
</dbReference>
<evidence type="ECO:0000256" key="2">
    <source>
        <dbReference type="ARBA" id="ARBA00022448"/>
    </source>
</evidence>
<reference evidence="7" key="2">
    <citation type="submission" date="2010-01" db="EMBL/GenBank/DDBJ databases">
        <title>The complete genome of Conexibacter woesei DSM 14684.</title>
        <authorList>
            <consortium name="US DOE Joint Genome Institute (JGI-PGF)"/>
            <person name="Lucas S."/>
            <person name="Copeland A."/>
            <person name="Lapidus A."/>
            <person name="Glavina del Rio T."/>
            <person name="Dalin E."/>
            <person name="Tice H."/>
            <person name="Bruce D."/>
            <person name="Goodwin L."/>
            <person name="Pitluck S."/>
            <person name="Kyrpides N."/>
            <person name="Mavromatis K."/>
            <person name="Ivanova N."/>
            <person name="Mikhailova N."/>
            <person name="Chertkov O."/>
            <person name="Brettin T."/>
            <person name="Detter J.C."/>
            <person name="Han C."/>
            <person name="Larimer F."/>
            <person name="Land M."/>
            <person name="Hauser L."/>
            <person name="Markowitz V."/>
            <person name="Cheng J.-F."/>
            <person name="Hugenholtz P."/>
            <person name="Woyke T."/>
            <person name="Wu D."/>
            <person name="Pukall R."/>
            <person name="Steenblock K."/>
            <person name="Schneider S."/>
            <person name="Klenk H.-P."/>
            <person name="Eisen J.A."/>
        </authorList>
    </citation>
    <scope>NUCLEOTIDE SEQUENCE [LARGE SCALE GENOMIC DNA]</scope>
    <source>
        <strain evidence="7">DSM 14684 / CIP 108061 / JCM 11494 / NBRC 100937 / ID131577</strain>
    </source>
</reference>
<dbReference type="OrthoDB" id="9810636at2"/>
<dbReference type="Pfam" id="PF01297">
    <property type="entry name" value="ZnuA"/>
    <property type="match status" value="1"/>
</dbReference>
<dbReference type="Proteomes" id="UP000008229">
    <property type="component" value="Chromosome"/>
</dbReference>
<dbReference type="RefSeq" id="WP_012937210.1">
    <property type="nucleotide sequence ID" value="NC_013739.1"/>
</dbReference>
<reference evidence="6 7" key="1">
    <citation type="journal article" date="2010" name="Stand. Genomic Sci.">
        <title>Complete genome sequence of Conexibacter woesei type strain (ID131577).</title>
        <authorList>
            <person name="Pukall R."/>
            <person name="Lapidus A."/>
            <person name="Glavina Del Rio T."/>
            <person name="Copeland A."/>
            <person name="Tice H."/>
            <person name="Cheng J.-F."/>
            <person name="Lucas S."/>
            <person name="Chen F."/>
            <person name="Nolan M."/>
            <person name="Bruce D."/>
            <person name="Goodwin L."/>
            <person name="Pitluck S."/>
            <person name="Mavromatis K."/>
            <person name="Ivanova N."/>
            <person name="Ovchinnikova G."/>
            <person name="Pati A."/>
            <person name="Chen A."/>
            <person name="Palaniappan K."/>
            <person name="Land M."/>
            <person name="Hauser L."/>
            <person name="Chang Y.-J."/>
            <person name="Jeffries C.D."/>
            <person name="Chain P."/>
            <person name="Meincke L."/>
            <person name="Sims D."/>
            <person name="Brettin T."/>
            <person name="Detter J.C."/>
            <person name="Rohde M."/>
            <person name="Goeker M."/>
            <person name="Bristow J."/>
            <person name="Eisen J.A."/>
            <person name="Markowitz V."/>
            <person name="Kyrpides N.C."/>
            <person name="Klenk H.-P."/>
            <person name="Hugenholtz P."/>
        </authorList>
    </citation>
    <scope>NUCLEOTIDE SEQUENCE [LARGE SCALE GENOMIC DNA]</scope>
    <source>
        <strain evidence="7">DSM 14684 / CIP 108061 / JCM 11494 / NBRC 100937 / ID131577</strain>
    </source>
</reference>
<dbReference type="InterPro" id="IPR050492">
    <property type="entry name" value="Bact_metal-bind_prot9"/>
</dbReference>
<proteinExistence type="inferred from homology"/>
<dbReference type="PANTHER" id="PTHR42953:SF1">
    <property type="entry name" value="METAL-BINDING PROTEIN HI_0362-RELATED"/>
    <property type="match status" value="1"/>
</dbReference>
<keyword evidence="7" id="KW-1185">Reference proteome</keyword>
<dbReference type="AlphaFoldDB" id="D3F1X8"/>
<dbReference type="EMBL" id="CP001854">
    <property type="protein sequence ID" value="ADB54159.1"/>
    <property type="molecule type" value="Genomic_DNA"/>
</dbReference>
<dbReference type="SUPFAM" id="SSF53807">
    <property type="entry name" value="Helical backbone' metal receptor"/>
    <property type="match status" value="1"/>
</dbReference>
<dbReference type="PRINTS" id="PR00690">
    <property type="entry name" value="ADHESNFAMILY"/>
</dbReference>
<evidence type="ECO:0000256" key="5">
    <source>
        <dbReference type="RuleBase" id="RU003512"/>
    </source>
</evidence>
<keyword evidence="3" id="KW-0479">Metal-binding</keyword>
<dbReference type="GO" id="GO:0046872">
    <property type="term" value="F:metal ion binding"/>
    <property type="evidence" value="ECO:0007669"/>
    <property type="project" value="UniProtKB-KW"/>
</dbReference>
<keyword evidence="4" id="KW-0732">Signal</keyword>
<protein>
    <submittedName>
        <fullName evidence="6">Periplasmic solute binding protein</fullName>
    </submittedName>
</protein>
<comment type="subcellular location">
    <subcellularLocation>
        <location evidence="1">Cell envelope</location>
    </subcellularLocation>
</comment>
<dbReference type="InterPro" id="IPR006128">
    <property type="entry name" value="Lipoprotein_PsaA-like"/>
</dbReference>
<evidence type="ECO:0000313" key="7">
    <source>
        <dbReference type="Proteomes" id="UP000008229"/>
    </source>
</evidence>
<dbReference type="Gene3D" id="3.40.50.1980">
    <property type="entry name" value="Nitrogenase molybdenum iron protein domain"/>
    <property type="match status" value="2"/>
</dbReference>
<evidence type="ECO:0000313" key="6">
    <source>
        <dbReference type="EMBL" id="ADB54159.1"/>
    </source>
</evidence>
<dbReference type="PROSITE" id="PS51257">
    <property type="entry name" value="PROKAR_LIPOPROTEIN"/>
    <property type="match status" value="1"/>
</dbReference>
<evidence type="ECO:0000256" key="3">
    <source>
        <dbReference type="ARBA" id="ARBA00022723"/>
    </source>
</evidence>
<keyword evidence="2 5" id="KW-0813">Transport</keyword>
<accession>D3F1X8</accession>
<evidence type="ECO:0000256" key="1">
    <source>
        <dbReference type="ARBA" id="ARBA00004196"/>
    </source>
</evidence>
<sequence length="319" mass="34241" precursor="true">MNLRLLRILIAAALGTLGIALLAGCGSSEGTAAGATVPVDRKVAVTTTTNFITDTVRQIGGDRVEVTGLMGPGVDPHLYKASARDVADLRDADVVFYGGLHLEGKMGDLLGKLAEKQTTTAVMEEIPERDLLEPPAGLNAEHDPHVWFDVANWKVVARTIADTLKQKDPAHAAEYDERLAAYLRELDATDRYVERRIAEIPPRQRVLITSHDAFQYFGKRYAIDVAGIQGISTVAEATTADVQRIAQLIADRDVKAVFIESSVPRQTIDAVLAAAEQKGADAHVGGELYTDAAGDEGTPEGTYIGMVRANADKIAEGLR</sequence>
<comment type="similarity">
    <text evidence="5">Belongs to the bacterial solute-binding protein 9 family.</text>
</comment>
<dbReference type="STRING" id="469383.Cwoe_5758"/>
<organism evidence="6 7">
    <name type="scientific">Conexibacter woesei (strain DSM 14684 / CCUG 47730 / CIP 108061 / JCM 11494 / NBRC 100937 / ID131577)</name>
    <dbReference type="NCBI Taxonomy" id="469383"/>
    <lineage>
        <taxon>Bacteria</taxon>
        <taxon>Bacillati</taxon>
        <taxon>Actinomycetota</taxon>
        <taxon>Thermoleophilia</taxon>
        <taxon>Solirubrobacterales</taxon>
        <taxon>Conexibacteraceae</taxon>
        <taxon>Conexibacter</taxon>
    </lineage>
</organism>